<feature type="transmembrane region" description="Helical" evidence="9">
    <location>
        <begin position="834"/>
        <end position="851"/>
    </location>
</feature>
<feature type="transmembrane region" description="Helical" evidence="9">
    <location>
        <begin position="371"/>
        <end position="389"/>
    </location>
</feature>
<accession>A0A0K1QEV2</accession>
<dbReference type="EMBL" id="CP012333">
    <property type="protein sequence ID" value="AKV04243.1"/>
    <property type="molecule type" value="Genomic_DNA"/>
</dbReference>
<comment type="subcellular location">
    <subcellularLocation>
        <location evidence="1">Cell membrane</location>
        <topology evidence="1">Multi-pass membrane protein</topology>
    </subcellularLocation>
</comment>
<reference evidence="11 12" key="1">
    <citation type="submission" date="2015-08" db="EMBL/GenBank/DDBJ databases">
        <authorList>
            <person name="Babu N.S."/>
            <person name="Beckwith C.J."/>
            <person name="Beseler K.G."/>
            <person name="Brison A."/>
            <person name="Carone J.V."/>
            <person name="Caskin T.P."/>
            <person name="Diamond M."/>
            <person name="Durham M.E."/>
            <person name="Foxe J.M."/>
            <person name="Go M."/>
            <person name="Henderson B.A."/>
            <person name="Jones I.B."/>
            <person name="McGettigan J.A."/>
            <person name="Micheletti S.J."/>
            <person name="Nasrallah M.E."/>
            <person name="Ortiz D."/>
            <person name="Piller C.R."/>
            <person name="Privatt S.R."/>
            <person name="Schneider S.L."/>
            <person name="Sharp S."/>
            <person name="Smith T.C."/>
            <person name="Stanton J.D."/>
            <person name="Ullery H.E."/>
            <person name="Wilson R.J."/>
            <person name="Serrano M.G."/>
            <person name="Buck G."/>
            <person name="Lee V."/>
            <person name="Wang Y."/>
            <person name="Carvalho R."/>
            <person name="Voegtly L."/>
            <person name="Shi R."/>
            <person name="Duckworth R."/>
            <person name="Johnson A."/>
            <person name="Loviza R."/>
            <person name="Walstead R."/>
            <person name="Shah Z."/>
            <person name="Kiflezghi M."/>
            <person name="Wade K."/>
            <person name="Ball S.L."/>
            <person name="Bradley K.W."/>
            <person name="Asai D.J."/>
            <person name="Bowman C.A."/>
            <person name="Russell D.A."/>
            <person name="Pope W.H."/>
            <person name="Jacobs-Sera D."/>
            <person name="Hendrix R.W."/>
            <person name="Hatfull G.F."/>
        </authorList>
    </citation>
    <scope>NUCLEOTIDE SEQUENCE [LARGE SCALE GENOMIC DNA]</scope>
    <source>
        <strain evidence="11 12">DSM 27648</strain>
    </source>
</reference>
<feature type="transmembrane region" description="Helical" evidence="9">
    <location>
        <begin position="632"/>
        <end position="653"/>
    </location>
</feature>
<keyword evidence="6 9" id="KW-1133">Transmembrane helix</keyword>
<protein>
    <submittedName>
        <fullName evidence="11">Polymyxin resistance protein ArnT, undecaprenyl phosphate-alpha-L-Ara4N transferase</fullName>
    </submittedName>
</protein>
<feature type="transmembrane region" description="Helical" evidence="9">
    <location>
        <begin position="180"/>
        <end position="202"/>
    </location>
</feature>
<dbReference type="PANTHER" id="PTHR33908">
    <property type="entry name" value="MANNOSYLTRANSFERASE YKCB-RELATED"/>
    <property type="match status" value="1"/>
</dbReference>
<dbReference type="Pfam" id="PF13231">
    <property type="entry name" value="PMT_2"/>
    <property type="match status" value="1"/>
</dbReference>
<dbReference type="GO" id="GO:0005886">
    <property type="term" value="C:plasma membrane"/>
    <property type="evidence" value="ECO:0007669"/>
    <property type="project" value="UniProtKB-SubCell"/>
</dbReference>
<feature type="transmembrane region" description="Helical" evidence="9">
    <location>
        <begin position="573"/>
        <end position="591"/>
    </location>
</feature>
<feature type="transmembrane region" description="Helical" evidence="9">
    <location>
        <begin position="736"/>
        <end position="758"/>
    </location>
</feature>
<feature type="transmembrane region" description="Helical" evidence="9">
    <location>
        <begin position="113"/>
        <end position="135"/>
    </location>
</feature>
<keyword evidence="5 9" id="KW-0812">Transmembrane</keyword>
<evidence type="ECO:0000256" key="1">
    <source>
        <dbReference type="ARBA" id="ARBA00004651"/>
    </source>
</evidence>
<feature type="transmembrane region" description="Helical" evidence="9">
    <location>
        <begin position="156"/>
        <end position="174"/>
    </location>
</feature>
<evidence type="ECO:0000256" key="3">
    <source>
        <dbReference type="ARBA" id="ARBA00022676"/>
    </source>
</evidence>
<name>A0A0K1QEV2_9BACT</name>
<feature type="transmembrane region" description="Helical" evidence="9">
    <location>
        <begin position="223"/>
        <end position="245"/>
    </location>
</feature>
<feature type="transmembrane region" description="Helical" evidence="9">
    <location>
        <begin position="317"/>
        <end position="335"/>
    </location>
</feature>
<dbReference type="PATRIC" id="fig|1391654.3.peg.11050"/>
<feature type="compositionally biased region" description="Basic and acidic residues" evidence="8">
    <location>
        <begin position="1"/>
        <end position="13"/>
    </location>
</feature>
<evidence type="ECO:0000259" key="10">
    <source>
        <dbReference type="Pfam" id="PF13231"/>
    </source>
</evidence>
<evidence type="ECO:0000256" key="7">
    <source>
        <dbReference type="ARBA" id="ARBA00023136"/>
    </source>
</evidence>
<keyword evidence="4 11" id="KW-0808">Transferase</keyword>
<dbReference type="AlphaFoldDB" id="A0A0K1QEV2"/>
<feature type="compositionally biased region" description="Basic and acidic residues" evidence="8">
    <location>
        <begin position="29"/>
        <end position="45"/>
    </location>
</feature>
<feature type="transmembrane region" description="Helical" evidence="9">
    <location>
        <begin position="410"/>
        <end position="432"/>
    </location>
</feature>
<feature type="transmembrane region" description="Helical" evidence="9">
    <location>
        <begin position="914"/>
        <end position="936"/>
    </location>
</feature>
<sequence length="1044" mass="113403">MSETKSTDVKDEGDATTLEAPSKAATPTRADKASAHEDKPAPHDPEGDDEDDGDDDVASPSRAAAEGEGKSDEDEGAELLPRGNPLRVKRGLIALLGGAIPAFLLMAKNTQNAWGIPVGFLFVAIAAFGVMDLLGSFDDETQPTTSTTLANLRGPIARTIALVAAFAGSLAAAQAGFGPWWVGSITVTGTFLGLVASLFAVGRSLGPWAKDELGEERPLLQRHGFWVVAIGALLYFPAMGLQSLWDPWETHYGEVAREILSRDDWVSLWWAQDGWFWSKPILNFWIQSLAMGTLGTHFQPDQMLIGAGGLPVAHPEWVVRTPNVLMTIGAMYLLYKGVAKVFGRRAGLLGGLVLATMPDWFFLAHQTMTDMPFVASMTAAMGLLLYGLNVDEDARVKVYELEAFGMKLRLSLWHLVFGAVLICAIPQILYLLSRNLELVLAGDQKGFRLHWDEFRSGSAGNCGLPGNEACASHSPASVPKSVGANPDGIGPSFIRYFAGFEPSLQGIAWAAIIGGLLYLNWGERRTRRIVYVAAWLCAAIATMAKGPAGVGLPVICAFAYVATKKRWSELLRLELLSGLLVILAVALPWYIAMYVRHGPPFTDRIIIHDMFNRAFSHVHDTNEGDDTGLRYYVWQLGYALFPWTGLAPLALVWGFRRSDSALSRATNGRGTGTALAVGDASVMLVMWFLFAYALFTFMGTKFHHYIFPAVPPVAMLVGVVLDDILGDEPLAKIGKLPFYVVGLGLSTAIATWGAMRFWSGSMFGRGGLDASPPVAIGVTVLGLVGIGVVVKMFGRRATAGITTDQLVEEGGSPYRGGIVSVDEEAKQRRFHEQLMIGAAAVLAAVVVALVGRDLSIKPDGSDQPGAIRLLQLFTYNYKRAWPDSLDFGAVLGGFTAIAAILSIAAGARSIRRHAIAAFCAFSIVWAAWGLDVYMVAMSPHWGQHELIEAYYRDRQSPDDQLIAYQMNWKGENFYTSNKIPAFVSTGATYQNWLKAQKEKGVKVIYLITEHSRLNGMRSETGAKSYKELTDKALCNKFVVVRAEF</sequence>
<dbReference type="GO" id="GO:0016763">
    <property type="term" value="F:pentosyltransferase activity"/>
    <property type="evidence" value="ECO:0007669"/>
    <property type="project" value="TreeGrafter"/>
</dbReference>
<evidence type="ECO:0000256" key="2">
    <source>
        <dbReference type="ARBA" id="ARBA00022475"/>
    </source>
</evidence>
<gene>
    <name evidence="11" type="ORF">AKJ09_10906</name>
</gene>
<keyword evidence="12" id="KW-1185">Reference proteome</keyword>
<keyword evidence="7 9" id="KW-0472">Membrane</keyword>
<evidence type="ECO:0000256" key="5">
    <source>
        <dbReference type="ARBA" id="ARBA00022692"/>
    </source>
</evidence>
<feature type="region of interest" description="Disordered" evidence="8">
    <location>
        <begin position="1"/>
        <end position="82"/>
    </location>
</feature>
<feature type="compositionally biased region" description="Acidic residues" evidence="8">
    <location>
        <begin position="46"/>
        <end position="57"/>
    </location>
</feature>
<dbReference type="Proteomes" id="UP000064967">
    <property type="component" value="Chromosome"/>
</dbReference>
<feature type="domain" description="Glycosyltransferase RgtA/B/C/D-like" evidence="10">
    <location>
        <begin position="315"/>
        <end position="421"/>
    </location>
</feature>
<feature type="transmembrane region" description="Helical" evidence="9">
    <location>
        <begin position="770"/>
        <end position="790"/>
    </location>
</feature>
<proteinExistence type="predicted"/>
<dbReference type="InterPro" id="IPR050297">
    <property type="entry name" value="LipidA_mod_glycosyltrf_83"/>
</dbReference>
<organism evidence="11 12">
    <name type="scientific">Labilithrix luteola</name>
    <dbReference type="NCBI Taxonomy" id="1391654"/>
    <lineage>
        <taxon>Bacteria</taxon>
        <taxon>Pseudomonadati</taxon>
        <taxon>Myxococcota</taxon>
        <taxon>Polyangia</taxon>
        <taxon>Polyangiales</taxon>
        <taxon>Labilitrichaceae</taxon>
        <taxon>Labilithrix</taxon>
    </lineage>
</organism>
<evidence type="ECO:0000256" key="9">
    <source>
        <dbReference type="SAM" id="Phobius"/>
    </source>
</evidence>
<feature type="transmembrane region" description="Helical" evidence="9">
    <location>
        <begin position="91"/>
        <end position="107"/>
    </location>
</feature>
<keyword evidence="2" id="KW-1003">Cell membrane</keyword>
<evidence type="ECO:0000256" key="4">
    <source>
        <dbReference type="ARBA" id="ARBA00022679"/>
    </source>
</evidence>
<dbReference type="InterPro" id="IPR038731">
    <property type="entry name" value="RgtA/B/C-like"/>
</dbReference>
<feature type="transmembrane region" description="Helical" evidence="9">
    <location>
        <begin position="347"/>
        <end position="365"/>
    </location>
</feature>
<dbReference type="OrthoDB" id="9775035at2"/>
<feature type="transmembrane region" description="Helical" evidence="9">
    <location>
        <begin position="503"/>
        <end position="521"/>
    </location>
</feature>
<feature type="transmembrane region" description="Helical" evidence="9">
    <location>
        <begin position="887"/>
        <end position="907"/>
    </location>
</feature>
<dbReference type="KEGG" id="llu:AKJ09_10906"/>
<dbReference type="STRING" id="1391654.AKJ09_10906"/>
<dbReference type="GO" id="GO:0009103">
    <property type="term" value="P:lipopolysaccharide biosynthetic process"/>
    <property type="evidence" value="ECO:0007669"/>
    <property type="project" value="UniProtKB-ARBA"/>
</dbReference>
<feature type="transmembrane region" description="Helical" evidence="9">
    <location>
        <begin position="705"/>
        <end position="724"/>
    </location>
</feature>
<feature type="transmembrane region" description="Helical" evidence="9">
    <location>
        <begin position="674"/>
        <end position="699"/>
    </location>
</feature>
<dbReference type="RefSeq" id="WP_146654885.1">
    <property type="nucleotide sequence ID" value="NZ_CP012333.1"/>
</dbReference>
<keyword evidence="3" id="KW-0328">Glycosyltransferase</keyword>
<dbReference type="PANTHER" id="PTHR33908:SF11">
    <property type="entry name" value="MEMBRANE PROTEIN"/>
    <property type="match status" value="1"/>
</dbReference>
<evidence type="ECO:0000256" key="6">
    <source>
        <dbReference type="ARBA" id="ARBA00022989"/>
    </source>
</evidence>
<evidence type="ECO:0000313" key="11">
    <source>
        <dbReference type="EMBL" id="AKV04243.1"/>
    </source>
</evidence>
<evidence type="ECO:0000313" key="12">
    <source>
        <dbReference type="Proteomes" id="UP000064967"/>
    </source>
</evidence>
<evidence type="ECO:0000256" key="8">
    <source>
        <dbReference type="SAM" id="MobiDB-lite"/>
    </source>
</evidence>